<name>A0AAD9QA41_ACRCE</name>
<dbReference type="Proteomes" id="UP001249851">
    <property type="component" value="Unassembled WGS sequence"/>
</dbReference>
<reference evidence="7" key="1">
    <citation type="journal article" date="2023" name="G3 (Bethesda)">
        <title>Whole genome assembly and annotation of the endangered Caribbean coral Acropora cervicornis.</title>
        <authorList>
            <person name="Selwyn J.D."/>
            <person name="Vollmer S.V."/>
        </authorList>
    </citation>
    <scope>NUCLEOTIDE SEQUENCE</scope>
    <source>
        <strain evidence="7">K2</strain>
    </source>
</reference>
<feature type="domain" description="Ig-like" evidence="6">
    <location>
        <begin position="135"/>
        <end position="199"/>
    </location>
</feature>
<dbReference type="Pfam" id="PF07679">
    <property type="entry name" value="I-set"/>
    <property type="match status" value="1"/>
</dbReference>
<keyword evidence="3" id="KW-1015">Disulfide bond</keyword>
<evidence type="ECO:0000256" key="1">
    <source>
        <dbReference type="ARBA" id="ARBA00022729"/>
    </source>
</evidence>
<keyword evidence="2" id="KW-0677">Repeat</keyword>
<accession>A0AAD9QA41</accession>
<feature type="domain" description="Ig-like" evidence="6">
    <location>
        <begin position="216"/>
        <end position="292"/>
    </location>
</feature>
<evidence type="ECO:0000256" key="2">
    <source>
        <dbReference type="ARBA" id="ARBA00022737"/>
    </source>
</evidence>
<dbReference type="Pfam" id="PF13927">
    <property type="entry name" value="Ig_3"/>
    <property type="match status" value="4"/>
</dbReference>
<dbReference type="PROSITE" id="PS50835">
    <property type="entry name" value="IG_LIKE"/>
    <property type="match status" value="6"/>
</dbReference>
<dbReference type="InterPro" id="IPR051170">
    <property type="entry name" value="Neural/epithelial_adhesion"/>
</dbReference>
<evidence type="ECO:0000313" key="8">
    <source>
        <dbReference type="Proteomes" id="UP001249851"/>
    </source>
</evidence>
<keyword evidence="4" id="KW-0393">Immunoglobulin domain</keyword>
<protein>
    <submittedName>
        <fullName evidence="7">Hemicentin-2</fullName>
    </submittedName>
</protein>
<dbReference type="InterPro" id="IPR036179">
    <property type="entry name" value="Ig-like_dom_sf"/>
</dbReference>
<gene>
    <name evidence="7" type="ORF">P5673_020263</name>
</gene>
<dbReference type="PANTHER" id="PTHR12231:SF253">
    <property type="entry name" value="DPR-INTERACTING PROTEIN ETA, ISOFORM B-RELATED"/>
    <property type="match status" value="1"/>
</dbReference>
<dbReference type="InterPro" id="IPR003598">
    <property type="entry name" value="Ig_sub2"/>
</dbReference>
<dbReference type="InterPro" id="IPR003599">
    <property type="entry name" value="Ig_sub"/>
</dbReference>
<evidence type="ECO:0000256" key="5">
    <source>
        <dbReference type="SAM" id="SignalP"/>
    </source>
</evidence>
<comment type="caution">
    <text evidence="7">The sequence shown here is derived from an EMBL/GenBank/DDBJ whole genome shotgun (WGS) entry which is preliminary data.</text>
</comment>
<sequence>MSSQRNFRAASMLGILSIVFAYILQLSETANITAFITNPSTPSYAVQGQSFTLEWTYTLDGIVAIAQFSIITSSGSELLIGRKSGLGVITLQPEYQAQLRAQATNTRAELIILAVQRSDETTYKVTVSPTGAVPPNITEISENQTVIEGGSVTLKCLADGKPTPNITWTRLTDNNVVIMTLSDIRRQDAGKYRCTADNGIGSPRIGDVWIVVQFPPRIIAITGRTLIMEGGNVNLNCLASGKPKPRIIWTRLSDNRVVTMPLININRHDARVYRCTAENGVGTASSRDATIDVQYAPERVTLITNLSRSQNVCAGMVANFTCVVEASNPAVETLTLFENGSVVSNKRHSGVWIRTLSTGGNAAYKCMASNSVGVSSSDYINLMVEVPASVTNISNSIVVKEGDNVTLVCHGFGLPAPSITWCDAQNVVMKDENIWQLHKINRNMTGQFICKASNACGNNSQKVDVDVQCESISMLNCILHATIFPPSIIGITGNTSVIEGGNVNLNCSAKGKPKPRITWTRLSDNSNVTMPLNNINRYSVMDYRCTAENGIGTPSARRVAIDVQYPVEATGRGENAFVVGGDVKTLTCSVDGNPKPNIEWFSEKTGRKISSGKQYKTGESGCYTCVAWSSLGTPVNITQCLTIGQEVRVILTLITSFKQAFEDLNNASSKQFVAKVEEEIDKVYTNMPEYIRSKVTQLRRGSVIVHFNLYFKTAVTPEKGIENLRVAISANGTFGDFQVEKLVIYSKKRTNSTTTTGAIGHKSRSYEGAEERDAGIYDVKRNCNERCESHSPWIKEFLTTTDPR</sequence>
<dbReference type="EMBL" id="JARQWQ010000049">
    <property type="protein sequence ID" value="KAK2557516.1"/>
    <property type="molecule type" value="Genomic_DNA"/>
</dbReference>
<feature type="signal peptide" evidence="5">
    <location>
        <begin position="1"/>
        <end position="29"/>
    </location>
</feature>
<dbReference type="InterPro" id="IPR007110">
    <property type="entry name" value="Ig-like_dom"/>
</dbReference>
<feature type="chain" id="PRO_5042114568" evidence="5">
    <location>
        <begin position="30"/>
        <end position="804"/>
    </location>
</feature>
<dbReference type="InterPro" id="IPR013098">
    <property type="entry name" value="Ig_I-set"/>
</dbReference>
<feature type="domain" description="Ig-like" evidence="6">
    <location>
        <begin position="566"/>
        <end position="638"/>
    </location>
</feature>
<feature type="domain" description="Ig-like" evidence="6">
    <location>
        <begin position="486"/>
        <end position="560"/>
    </location>
</feature>
<dbReference type="AlphaFoldDB" id="A0AAD9QA41"/>
<evidence type="ECO:0000256" key="4">
    <source>
        <dbReference type="ARBA" id="ARBA00023319"/>
    </source>
</evidence>
<dbReference type="SMART" id="SM00409">
    <property type="entry name" value="IG"/>
    <property type="match status" value="6"/>
</dbReference>
<organism evidence="7 8">
    <name type="scientific">Acropora cervicornis</name>
    <name type="common">Staghorn coral</name>
    <dbReference type="NCBI Taxonomy" id="6130"/>
    <lineage>
        <taxon>Eukaryota</taxon>
        <taxon>Metazoa</taxon>
        <taxon>Cnidaria</taxon>
        <taxon>Anthozoa</taxon>
        <taxon>Hexacorallia</taxon>
        <taxon>Scleractinia</taxon>
        <taxon>Astrocoeniina</taxon>
        <taxon>Acroporidae</taxon>
        <taxon>Acropora</taxon>
    </lineage>
</organism>
<evidence type="ECO:0000259" key="6">
    <source>
        <dbReference type="PROSITE" id="PS50835"/>
    </source>
</evidence>
<evidence type="ECO:0000313" key="7">
    <source>
        <dbReference type="EMBL" id="KAK2557516.1"/>
    </source>
</evidence>
<keyword evidence="1 5" id="KW-0732">Signal</keyword>
<dbReference type="InterPro" id="IPR013783">
    <property type="entry name" value="Ig-like_fold"/>
</dbReference>
<feature type="domain" description="Ig-like" evidence="6">
    <location>
        <begin position="387"/>
        <end position="468"/>
    </location>
</feature>
<evidence type="ECO:0000256" key="3">
    <source>
        <dbReference type="ARBA" id="ARBA00023157"/>
    </source>
</evidence>
<dbReference type="SUPFAM" id="SSF48726">
    <property type="entry name" value="Immunoglobulin"/>
    <property type="match status" value="6"/>
</dbReference>
<dbReference type="Gene3D" id="2.60.40.10">
    <property type="entry name" value="Immunoglobulins"/>
    <property type="match status" value="6"/>
</dbReference>
<dbReference type="GO" id="GO:0043005">
    <property type="term" value="C:neuron projection"/>
    <property type="evidence" value="ECO:0007669"/>
    <property type="project" value="TreeGrafter"/>
</dbReference>
<keyword evidence="8" id="KW-1185">Reference proteome</keyword>
<feature type="domain" description="Ig-like" evidence="6">
    <location>
        <begin position="297"/>
        <end position="381"/>
    </location>
</feature>
<reference evidence="7" key="2">
    <citation type="journal article" date="2023" name="Science">
        <title>Genomic signatures of disease resistance in endangered staghorn corals.</title>
        <authorList>
            <person name="Vollmer S.V."/>
            <person name="Selwyn J.D."/>
            <person name="Despard B.A."/>
            <person name="Roesel C.L."/>
        </authorList>
    </citation>
    <scope>NUCLEOTIDE SEQUENCE</scope>
    <source>
        <strain evidence="7">K2</strain>
    </source>
</reference>
<proteinExistence type="predicted"/>
<dbReference type="PANTHER" id="PTHR12231">
    <property type="entry name" value="CTX-RELATED TYPE I TRANSMEMBRANE PROTEIN"/>
    <property type="match status" value="1"/>
</dbReference>
<dbReference type="SMART" id="SM00408">
    <property type="entry name" value="IGc2"/>
    <property type="match status" value="5"/>
</dbReference>